<evidence type="ECO:0000256" key="1">
    <source>
        <dbReference type="SAM" id="MobiDB-lite"/>
    </source>
</evidence>
<dbReference type="Proteomes" id="UP000241912">
    <property type="component" value="Unassembled WGS sequence"/>
</dbReference>
<feature type="region of interest" description="Disordered" evidence="1">
    <location>
        <begin position="1"/>
        <end position="33"/>
    </location>
</feature>
<dbReference type="EMBL" id="PXXU01000001">
    <property type="protein sequence ID" value="PSJ18956.1"/>
    <property type="molecule type" value="Genomic_DNA"/>
</dbReference>
<evidence type="ECO:0000313" key="3">
    <source>
        <dbReference type="Proteomes" id="UP000241912"/>
    </source>
</evidence>
<name>A0A2P7NZT7_9PROT</name>
<accession>A0A2P7NZT7</accession>
<feature type="compositionally biased region" description="Polar residues" evidence="1">
    <location>
        <begin position="1"/>
        <end position="28"/>
    </location>
</feature>
<evidence type="ECO:0000313" key="2">
    <source>
        <dbReference type="EMBL" id="PSJ18956.1"/>
    </source>
</evidence>
<dbReference type="AlphaFoldDB" id="A0A2P7NZT7"/>
<protein>
    <submittedName>
        <fullName evidence="2">Uncharacterized protein</fullName>
    </submittedName>
</protein>
<comment type="caution">
    <text evidence="2">The sequence shown here is derived from an EMBL/GenBank/DDBJ whole genome shotgun (WGS) entry which is preliminary data.</text>
</comment>
<reference evidence="2 3" key="1">
    <citation type="submission" date="2018-03" db="EMBL/GenBank/DDBJ databases">
        <title>Draft genome of Nitrosomonas supralitoralis APG5.</title>
        <authorList>
            <person name="Urakawa H."/>
            <person name="Lopez J.V."/>
        </authorList>
    </citation>
    <scope>NUCLEOTIDE SEQUENCE [LARGE SCALE GENOMIC DNA]</scope>
    <source>
        <strain evidence="2 3">APG5</strain>
    </source>
</reference>
<organism evidence="2 3">
    <name type="scientific">Nitrosomonas supralitoralis</name>
    <dbReference type="NCBI Taxonomy" id="2116706"/>
    <lineage>
        <taxon>Bacteria</taxon>
        <taxon>Pseudomonadati</taxon>
        <taxon>Pseudomonadota</taxon>
        <taxon>Betaproteobacteria</taxon>
        <taxon>Nitrosomonadales</taxon>
        <taxon>Nitrosomonadaceae</taxon>
        <taxon>Nitrosomonas</taxon>
    </lineage>
</organism>
<dbReference type="RefSeq" id="WP_106705339.1">
    <property type="nucleotide sequence ID" value="NZ_PXXU01000001.1"/>
</dbReference>
<gene>
    <name evidence="2" type="ORF">C7H79_00545</name>
</gene>
<keyword evidence="3" id="KW-1185">Reference proteome</keyword>
<sequence length="72" mass="7885">MKQSVSTQLDPQQTRPSPTVSGSTPQNARDNRPETIAQLQLIHAIQASSPLITQHKLAESMHNSPQMVAQRA</sequence>
<proteinExistence type="predicted"/>